<comment type="caution">
    <text evidence="1">The sequence shown here is derived from an EMBL/GenBank/DDBJ whole genome shotgun (WGS) entry which is preliminary data.</text>
</comment>
<reference evidence="1" key="1">
    <citation type="submission" date="2022-04" db="EMBL/GenBank/DDBJ databases">
        <title>Genome of the entomopathogenic fungus Entomophthora muscae.</title>
        <authorList>
            <person name="Elya C."/>
            <person name="Lovett B.R."/>
            <person name="Lee E."/>
            <person name="Macias A.M."/>
            <person name="Hajek A.E."/>
            <person name="De Bivort B.L."/>
            <person name="Kasson M.T."/>
            <person name="De Fine Licht H.H."/>
            <person name="Stajich J.E."/>
        </authorList>
    </citation>
    <scope>NUCLEOTIDE SEQUENCE</scope>
    <source>
        <strain evidence="1">Berkeley</strain>
    </source>
</reference>
<organism evidence="1 2">
    <name type="scientific">Entomophthora muscae</name>
    <dbReference type="NCBI Taxonomy" id="34485"/>
    <lineage>
        <taxon>Eukaryota</taxon>
        <taxon>Fungi</taxon>
        <taxon>Fungi incertae sedis</taxon>
        <taxon>Zoopagomycota</taxon>
        <taxon>Entomophthoromycotina</taxon>
        <taxon>Entomophthoromycetes</taxon>
        <taxon>Entomophthorales</taxon>
        <taxon>Entomophthoraceae</taxon>
        <taxon>Entomophthora</taxon>
    </lineage>
</organism>
<dbReference type="Proteomes" id="UP001165960">
    <property type="component" value="Unassembled WGS sequence"/>
</dbReference>
<name>A0ACC2UFD3_9FUNG</name>
<gene>
    <name evidence="1" type="ORF">DSO57_1013328</name>
</gene>
<protein>
    <submittedName>
        <fullName evidence="1">Uncharacterized protein</fullName>
    </submittedName>
</protein>
<dbReference type="EMBL" id="QTSX02000759">
    <property type="protein sequence ID" value="KAJ9085499.1"/>
    <property type="molecule type" value="Genomic_DNA"/>
</dbReference>
<sequence length="110" mass="11928">MEPPLTPKPTISTPLTSDATGQSIQFPGVLYLALTGLINSALPAAKPWAMAGKALSYLVKLGPIIWWAISAPALTPPSPAGAPWYSWYLDKETVNIQRRRSFDFCPEEDG</sequence>
<keyword evidence="2" id="KW-1185">Reference proteome</keyword>
<proteinExistence type="predicted"/>
<evidence type="ECO:0000313" key="2">
    <source>
        <dbReference type="Proteomes" id="UP001165960"/>
    </source>
</evidence>
<accession>A0ACC2UFD3</accession>
<evidence type="ECO:0000313" key="1">
    <source>
        <dbReference type="EMBL" id="KAJ9085499.1"/>
    </source>
</evidence>